<dbReference type="Proteomes" id="UP000076761">
    <property type="component" value="Unassembled WGS sequence"/>
</dbReference>
<name>A0A165PLL8_9AGAM</name>
<dbReference type="InParanoid" id="A0A165PLL8"/>
<accession>A0A165PLL8</accession>
<sequence>MICDLVSVGRVEGANVGPVIKIVSEGLGVEIDDKGIPSAHSAGRIVSERYIAEQLNWLMRCIKLISVDFTISGDGTSHKHTQYESKHITLPISSYKVSDAAKHCSVVPATRFYNISSALNHTSKMQLAGWEKQFKEQHALWNESPLVKHRKLDWHELLPKLKGILSDHAEDQKKLARLMKTWKTHIDCELRGEEVLLEKSSLELLTIISGINDQKFKDAGGIDAWCQLPHAEQIAQDEKAWKDAVVQYGKNAFNKLSDEAKDEAELWVWGGCCMHKDLNAVKGGNTHMMEFWSKNGLEGPIKLMNCDNAAAASLGPSEAKKFAEDHSQAGGVKVADIAGHYLNNHNKKKVQQDTFVHHFLIELGFLVHFPDTSNTCYQSHCDVAVELLVHLQLYISFLGMVRVKKDKCNFNHMESNLYMALHNIPTITELCVLALYAQAVGHPYIQYVHDGSKNILDLGKLHARVKNLCQVLIANPDLLLAADASWSTGTLDGKPWHCPNVFYVIQALKPSLPHLSGALVAFFTGALETWECFTAEFNSDGNIARLSQHQREAAFMPTTNDANEGSLGSMRQQFLHHSRLSLHAFNARHMWKVNNTKGWMTRNATSDVQAFMMQKARELDMSGSERKQKQELVEADLHEVGSKWRKDEEKRRKQKQYSDQLEKVDLWTDIKQIYEKNRTNAELDDKLEKHRQLEIKVGIPKDE</sequence>
<reference evidence="1 2" key="1">
    <citation type="journal article" date="2016" name="Mol. Biol. Evol.">
        <title>Comparative Genomics of Early-Diverging Mushroom-Forming Fungi Provides Insights into the Origins of Lignocellulose Decay Capabilities.</title>
        <authorList>
            <person name="Nagy L.G."/>
            <person name="Riley R."/>
            <person name="Tritt A."/>
            <person name="Adam C."/>
            <person name="Daum C."/>
            <person name="Floudas D."/>
            <person name="Sun H."/>
            <person name="Yadav J.S."/>
            <person name="Pangilinan J."/>
            <person name="Larsson K.H."/>
            <person name="Matsuura K."/>
            <person name="Barry K."/>
            <person name="Labutti K."/>
            <person name="Kuo R."/>
            <person name="Ohm R.A."/>
            <person name="Bhattacharya S.S."/>
            <person name="Shirouzu T."/>
            <person name="Yoshinaga Y."/>
            <person name="Martin F.M."/>
            <person name="Grigoriev I.V."/>
            <person name="Hibbett D.S."/>
        </authorList>
    </citation>
    <scope>NUCLEOTIDE SEQUENCE [LARGE SCALE GENOMIC DNA]</scope>
    <source>
        <strain evidence="1 2">HHB14362 ss-1</strain>
    </source>
</reference>
<organism evidence="1 2">
    <name type="scientific">Neolentinus lepideus HHB14362 ss-1</name>
    <dbReference type="NCBI Taxonomy" id="1314782"/>
    <lineage>
        <taxon>Eukaryota</taxon>
        <taxon>Fungi</taxon>
        <taxon>Dikarya</taxon>
        <taxon>Basidiomycota</taxon>
        <taxon>Agaricomycotina</taxon>
        <taxon>Agaricomycetes</taxon>
        <taxon>Gloeophyllales</taxon>
        <taxon>Gloeophyllaceae</taxon>
        <taxon>Neolentinus</taxon>
    </lineage>
</organism>
<keyword evidence="2" id="KW-1185">Reference proteome</keyword>
<proteinExistence type="predicted"/>
<dbReference type="STRING" id="1314782.A0A165PLL8"/>
<evidence type="ECO:0000313" key="1">
    <source>
        <dbReference type="EMBL" id="KZT21212.1"/>
    </source>
</evidence>
<gene>
    <name evidence="1" type="ORF">NEOLEDRAFT_1158276</name>
</gene>
<dbReference type="OrthoDB" id="3236156at2759"/>
<protein>
    <submittedName>
        <fullName evidence="1">Uncharacterized protein</fullName>
    </submittedName>
</protein>
<dbReference type="EMBL" id="KV425609">
    <property type="protein sequence ID" value="KZT21212.1"/>
    <property type="molecule type" value="Genomic_DNA"/>
</dbReference>
<evidence type="ECO:0000313" key="2">
    <source>
        <dbReference type="Proteomes" id="UP000076761"/>
    </source>
</evidence>
<dbReference type="AlphaFoldDB" id="A0A165PLL8"/>